<name>A0ABN5I1G3_9ACTN</name>
<organism evidence="3 4">
    <name type="scientific">Streptomyces dengpaensis</name>
    <dbReference type="NCBI Taxonomy" id="2049881"/>
    <lineage>
        <taxon>Bacteria</taxon>
        <taxon>Bacillati</taxon>
        <taxon>Actinomycetota</taxon>
        <taxon>Actinomycetes</taxon>
        <taxon>Kitasatosporales</taxon>
        <taxon>Streptomycetaceae</taxon>
        <taxon>Streptomyces</taxon>
    </lineage>
</organism>
<dbReference type="EMBL" id="CP026652">
    <property type="protein sequence ID" value="AVH55747.1"/>
    <property type="molecule type" value="Genomic_DNA"/>
</dbReference>
<evidence type="ECO:0000313" key="3">
    <source>
        <dbReference type="EMBL" id="AVH55747.1"/>
    </source>
</evidence>
<accession>A0ABN5I1G3</accession>
<feature type="transmembrane region" description="Helical" evidence="2">
    <location>
        <begin position="59"/>
        <end position="80"/>
    </location>
</feature>
<evidence type="ECO:0008006" key="5">
    <source>
        <dbReference type="Google" id="ProtNLM"/>
    </source>
</evidence>
<protein>
    <recommendedName>
        <fullName evidence="5">DUF998 domain-containing protein</fullName>
    </recommendedName>
</protein>
<evidence type="ECO:0000256" key="1">
    <source>
        <dbReference type="SAM" id="MobiDB-lite"/>
    </source>
</evidence>
<dbReference type="Proteomes" id="UP000238413">
    <property type="component" value="Chromosome"/>
</dbReference>
<keyword evidence="4" id="KW-1185">Reference proteome</keyword>
<evidence type="ECO:0000313" key="4">
    <source>
        <dbReference type="Proteomes" id="UP000238413"/>
    </source>
</evidence>
<evidence type="ECO:0000256" key="2">
    <source>
        <dbReference type="SAM" id="Phobius"/>
    </source>
</evidence>
<sequence length="206" mass="21526">MYAAVLGVSPVDRSYVDLLRLDSAPVPVQMHTVAAWLLMALTLLWLAHRRSAVYARAAIALLLASAAGLIFAGAVSLPGLPVPEGSLVRDYLALPGALAGWYVLAGLAVAAGLSAVRARIVVLVVALSAVTIAVLTSDHRMLSAVWAAGVPLVAWCVAGLVQRPETSSRGPVDAWEPDGRTVPFRPRPDATGQWGAPLSEPLREAS</sequence>
<feature type="region of interest" description="Disordered" evidence="1">
    <location>
        <begin position="165"/>
        <end position="206"/>
    </location>
</feature>
<feature type="transmembrane region" description="Helical" evidence="2">
    <location>
        <begin position="28"/>
        <end position="47"/>
    </location>
</feature>
<reference evidence="3 4" key="1">
    <citation type="submission" date="2018-02" db="EMBL/GenBank/DDBJ databases">
        <title>Complete genome sequence of Streptomyces dengpaensis, the producer of angucyclines.</title>
        <authorList>
            <person name="Yumei L."/>
        </authorList>
    </citation>
    <scope>NUCLEOTIDE SEQUENCE [LARGE SCALE GENOMIC DNA]</scope>
    <source>
        <strain evidence="3 4">XZHG99</strain>
    </source>
</reference>
<feature type="transmembrane region" description="Helical" evidence="2">
    <location>
        <begin position="143"/>
        <end position="161"/>
    </location>
</feature>
<gene>
    <name evidence="3" type="ORF">C4B68_08160</name>
</gene>
<feature type="transmembrane region" description="Helical" evidence="2">
    <location>
        <begin position="120"/>
        <end position="137"/>
    </location>
</feature>
<dbReference type="RefSeq" id="WP_099498721.1">
    <property type="nucleotide sequence ID" value="NZ_CP026652.1"/>
</dbReference>
<keyword evidence="2" id="KW-0812">Transmembrane</keyword>
<proteinExistence type="predicted"/>
<feature type="transmembrane region" description="Helical" evidence="2">
    <location>
        <begin position="92"/>
        <end position="113"/>
    </location>
</feature>
<keyword evidence="2" id="KW-0472">Membrane</keyword>
<keyword evidence="2" id="KW-1133">Transmembrane helix</keyword>